<dbReference type="Gene3D" id="3.40.50.150">
    <property type="entry name" value="Vaccinia Virus protein VP39"/>
    <property type="match status" value="2"/>
</dbReference>
<proteinExistence type="predicted"/>
<dbReference type="PRINTS" id="PR00507">
    <property type="entry name" value="N12N6MTFRASE"/>
</dbReference>
<dbReference type="RefSeq" id="WP_091366173.1">
    <property type="nucleotide sequence ID" value="NZ_FMZF01000003.1"/>
</dbReference>
<dbReference type="InterPro" id="IPR011639">
    <property type="entry name" value="MethylTrfase_TaqI-like_dom"/>
</dbReference>
<evidence type="ECO:0000256" key="1">
    <source>
        <dbReference type="ARBA" id="ARBA00011900"/>
    </source>
</evidence>
<comment type="catalytic activity">
    <reaction evidence="5">
        <text>a 2'-deoxyadenosine in DNA + S-adenosyl-L-methionine = an N(6)-methyl-2'-deoxyadenosine in DNA + S-adenosyl-L-homocysteine + H(+)</text>
        <dbReference type="Rhea" id="RHEA:15197"/>
        <dbReference type="Rhea" id="RHEA-COMP:12418"/>
        <dbReference type="Rhea" id="RHEA-COMP:12419"/>
        <dbReference type="ChEBI" id="CHEBI:15378"/>
        <dbReference type="ChEBI" id="CHEBI:57856"/>
        <dbReference type="ChEBI" id="CHEBI:59789"/>
        <dbReference type="ChEBI" id="CHEBI:90615"/>
        <dbReference type="ChEBI" id="CHEBI:90616"/>
        <dbReference type="EC" id="2.1.1.72"/>
    </reaction>
</comment>
<dbReference type="Proteomes" id="UP000199416">
    <property type="component" value="Unassembled WGS sequence"/>
</dbReference>
<evidence type="ECO:0000256" key="4">
    <source>
        <dbReference type="ARBA" id="ARBA00022691"/>
    </source>
</evidence>
<dbReference type="InterPro" id="IPR029063">
    <property type="entry name" value="SAM-dependent_MTases_sf"/>
</dbReference>
<dbReference type="SUPFAM" id="SSF53335">
    <property type="entry name" value="S-adenosyl-L-methionine-dependent methyltransferases"/>
    <property type="match status" value="1"/>
</dbReference>
<keyword evidence="4" id="KW-0949">S-adenosyl-L-methionine</keyword>
<keyword evidence="2 8" id="KW-0489">Methyltransferase</keyword>
<protein>
    <recommendedName>
        <fullName evidence="1">site-specific DNA-methyltransferase (adenine-specific)</fullName>
        <ecNumber evidence="1">2.1.1.72</ecNumber>
    </recommendedName>
</protein>
<dbReference type="PANTHER" id="PTHR33841:SF1">
    <property type="entry name" value="DNA METHYLTRANSFERASE A"/>
    <property type="match status" value="1"/>
</dbReference>
<dbReference type="PANTHER" id="PTHR33841">
    <property type="entry name" value="DNA METHYLTRANSFERASE YEEA-RELATED"/>
    <property type="match status" value="1"/>
</dbReference>
<evidence type="ECO:0000313" key="9">
    <source>
        <dbReference type="Proteomes" id="UP000199416"/>
    </source>
</evidence>
<dbReference type="GO" id="GO:0009007">
    <property type="term" value="F:site-specific DNA-methyltransferase (adenine-specific) activity"/>
    <property type="evidence" value="ECO:0007669"/>
    <property type="project" value="UniProtKB-EC"/>
</dbReference>
<evidence type="ECO:0000256" key="5">
    <source>
        <dbReference type="ARBA" id="ARBA00047942"/>
    </source>
</evidence>
<dbReference type="InterPro" id="IPR050953">
    <property type="entry name" value="N4_N6_ade-DNA_methylase"/>
</dbReference>
<evidence type="ECO:0000313" key="8">
    <source>
        <dbReference type="EMBL" id="SDC78147.1"/>
    </source>
</evidence>
<evidence type="ECO:0000259" key="7">
    <source>
        <dbReference type="Pfam" id="PF07669"/>
    </source>
</evidence>
<feature type="region of interest" description="Disordered" evidence="6">
    <location>
        <begin position="1302"/>
        <end position="1322"/>
    </location>
</feature>
<evidence type="ECO:0000256" key="2">
    <source>
        <dbReference type="ARBA" id="ARBA00022603"/>
    </source>
</evidence>
<dbReference type="OrthoDB" id="4280289at2"/>
<evidence type="ECO:0000256" key="3">
    <source>
        <dbReference type="ARBA" id="ARBA00022679"/>
    </source>
</evidence>
<dbReference type="GO" id="GO:0032259">
    <property type="term" value="P:methylation"/>
    <property type="evidence" value="ECO:0007669"/>
    <property type="project" value="UniProtKB-KW"/>
</dbReference>
<dbReference type="GO" id="GO:0006304">
    <property type="term" value="P:DNA modification"/>
    <property type="evidence" value="ECO:0007669"/>
    <property type="project" value="InterPro"/>
</dbReference>
<name>A0A1G6PFB9_9ACTN</name>
<sequence>MTGSFVSVRVGGGLLPSDVLSAVLGGSLDGLRSTDYHLAGENPREASARVWTHLLGVYRRFRDDLARLPEGDPAVGLTRERWLTAVLSELGYGRVPVTGAGGLTAGDKQYPVSHLWGSTPIHLLGWGVPLDKRTPGVPGAAQRAPHAMVQELLNRTDDYLWAIVSNGRALRLLRDSTTLTGQAYVEFDLEAMFDGELFAEFALLYLLAHQSRVEVPADGVLSDCWLERWRTTAISQGVRALNLLRDGVQDALETLGTGFLQHPANARLREDLAGGAIRLEDLHAALLRTVYRLLFWAVAEDRDALHAPDTPRDVRDRYAQHFSSGRLRRLAVRRQGSAHDDLWQSVDLVLTALGRQDGEPRLGLPGLGGLFTTTHADVLAGARLGNQPLLKVIRSLSVVQPKGQPRQLVDFRHLGAEELGSIYESLLELVPRHDPTRQVFTLETLAGNDRKTTGSYYTPSDLVDLVLDTALDPVLDDAEKQPNREQALLAVTVCDPAIGSGHFMVAAARRIANRLAMVRTEEVDPSPADLQQAMHDVVARCIYGVDLNPMAADLAKVSLWLEAMTPGQPLSFLDHHIKVGNALLGTTPKLLHAGIPDAAYTALAGDDKKTVTAWKKRNSMLRNNQLDMLLDAGIPVGNEGLRIVAEQVAERATTGQTLADVAWAAQRYAAGQSSEAAIRARRTADAWCAAFLGHKTADDQPITHATLEELSRGTAPQHVIDTVDSIAAQHRLFHWHLEFPDIFSVPGDEPANTVMGWTGGFSAMLGNPPWERIKVQEQEFFASRDADIAAIKNAAARKRAIVALTTSHPELLDEFNAAKRQAEATSHFLHTSGRYPLCGVGDVNTYSVFAEHFRASIAPRGRSGVITPTGLATDATTAAFFADTLAASRLVAFYDFENSAPLFDGVHRSFRFAVSSMTGGEPAHEVKLAFFQKSVPGVSSSTFPLEADEILLLNPNTGTLPVFRTRIDAEITLACYRRHPALLRDGVPDGNPWSLRFGTLFHMTNDSDVFVSAQELESRGAISDGWAWVDGYRRWLPLYEAKMLFHWNHRFSTYAGVSNDSVSVVLPRLDEDELDNPAIEPHARYWVDEKLVVNAIPDRWDRDWLLGWRDITNGGNERTFVPSILPKTAVGNSFLLAMPEAPEAAPMLQAVFSSLIFDFIGRQKLSGSHMNYFTAKQLACPAPHTFEATREWLGATLREFLTPRVLELTYNSLRIGPYARDIVGTDPGAPFRWNPNRREQLRAEIDAAILRVYGLDRAAAEHVLDSFTVLRKYEERDHGEFRTKRLVLEAYDAMTEAARTGVPFVSPLDPPPGQGPRHKERM</sequence>
<accession>A0A1G6PFB9</accession>
<dbReference type="STRING" id="1190417.SAMN05660690_2524"/>
<keyword evidence="9" id="KW-1185">Reference proteome</keyword>
<reference evidence="9" key="1">
    <citation type="submission" date="2016-10" db="EMBL/GenBank/DDBJ databases">
        <authorList>
            <person name="Varghese N."/>
            <person name="Submissions S."/>
        </authorList>
    </citation>
    <scope>NUCLEOTIDE SEQUENCE [LARGE SCALE GENOMIC DNA]</scope>
    <source>
        <strain evidence="9">DSM 45421</strain>
    </source>
</reference>
<dbReference type="EMBL" id="FMZF01000003">
    <property type="protein sequence ID" value="SDC78147.1"/>
    <property type="molecule type" value="Genomic_DNA"/>
</dbReference>
<dbReference type="EC" id="2.1.1.72" evidence="1"/>
<evidence type="ECO:0000256" key="6">
    <source>
        <dbReference type="SAM" id="MobiDB-lite"/>
    </source>
</evidence>
<dbReference type="Pfam" id="PF07669">
    <property type="entry name" value="Eco57I"/>
    <property type="match status" value="1"/>
</dbReference>
<keyword evidence="3 8" id="KW-0808">Transferase</keyword>
<gene>
    <name evidence="8" type="ORF">SAMN05660690_2524</name>
</gene>
<feature type="domain" description="Type II methyltransferase M.TaqI-like" evidence="7">
    <location>
        <begin position="541"/>
        <end position="779"/>
    </location>
</feature>
<organism evidence="8 9">
    <name type="scientific">Geodermatophilus telluris</name>
    <dbReference type="NCBI Taxonomy" id="1190417"/>
    <lineage>
        <taxon>Bacteria</taxon>
        <taxon>Bacillati</taxon>
        <taxon>Actinomycetota</taxon>
        <taxon>Actinomycetes</taxon>
        <taxon>Geodermatophilales</taxon>
        <taxon>Geodermatophilaceae</taxon>
        <taxon>Geodermatophilus</taxon>
    </lineage>
</organism>